<reference evidence="1" key="1">
    <citation type="submission" date="2021-01" db="EMBL/GenBank/DDBJ databases">
        <authorList>
            <person name="Corre E."/>
            <person name="Pelletier E."/>
            <person name="Niang G."/>
            <person name="Scheremetjew M."/>
            <person name="Finn R."/>
            <person name="Kale V."/>
            <person name="Holt S."/>
            <person name="Cochrane G."/>
            <person name="Meng A."/>
            <person name="Brown T."/>
            <person name="Cohen L."/>
        </authorList>
    </citation>
    <scope>NUCLEOTIDE SEQUENCE</scope>
    <source>
        <strain evidence="1">CCMP1594</strain>
    </source>
</reference>
<accession>A0A6T2A8T6</accession>
<gene>
    <name evidence="1" type="ORF">EGYM00163_LOCUS21263</name>
    <name evidence="2" type="ORF">EGYM00163_LOCUS21264</name>
</gene>
<dbReference type="EMBL" id="HBJA01060092">
    <property type="protein sequence ID" value="CAE0810130.1"/>
    <property type="molecule type" value="Transcribed_RNA"/>
</dbReference>
<name>A0A6T2A8T6_9EUGL</name>
<protein>
    <submittedName>
        <fullName evidence="1">Uncharacterized protein</fullName>
    </submittedName>
</protein>
<organism evidence="1">
    <name type="scientific">Eutreptiella gymnastica</name>
    <dbReference type="NCBI Taxonomy" id="73025"/>
    <lineage>
        <taxon>Eukaryota</taxon>
        <taxon>Discoba</taxon>
        <taxon>Euglenozoa</taxon>
        <taxon>Euglenida</taxon>
        <taxon>Spirocuta</taxon>
        <taxon>Euglenophyceae</taxon>
        <taxon>Eutreptiales</taxon>
        <taxon>Eutreptiaceae</taxon>
        <taxon>Eutreptiella</taxon>
    </lineage>
</organism>
<dbReference type="EMBL" id="HBJA01060091">
    <property type="protein sequence ID" value="CAE0810129.1"/>
    <property type="molecule type" value="Transcribed_RNA"/>
</dbReference>
<evidence type="ECO:0000313" key="1">
    <source>
        <dbReference type="EMBL" id="CAE0810129.1"/>
    </source>
</evidence>
<proteinExistence type="predicted"/>
<dbReference type="AlphaFoldDB" id="A0A6T2A8T6"/>
<sequence length="116" mass="13248">MLAPVPRVPHWRVSDMEASSPLQHEASSCLQHPSTTPQPWVRATALQQKDVDLSFPWLQNFRKLHPLCLDKHFFAQRGIGVTVAGRCCVSQREGGWLRWNADVEHILAIQLSLNWD</sequence>
<evidence type="ECO:0000313" key="2">
    <source>
        <dbReference type="EMBL" id="CAE0810130.1"/>
    </source>
</evidence>